<dbReference type="InterPro" id="IPR013087">
    <property type="entry name" value="Znf_C2H2_type"/>
</dbReference>
<evidence type="ECO:0000256" key="2">
    <source>
        <dbReference type="ARBA" id="ARBA00022771"/>
    </source>
</evidence>
<organism evidence="6 7">
    <name type="scientific">Mycena belliarum</name>
    <dbReference type="NCBI Taxonomy" id="1033014"/>
    <lineage>
        <taxon>Eukaryota</taxon>
        <taxon>Fungi</taxon>
        <taxon>Dikarya</taxon>
        <taxon>Basidiomycota</taxon>
        <taxon>Agaricomycotina</taxon>
        <taxon>Agaricomycetes</taxon>
        <taxon>Agaricomycetidae</taxon>
        <taxon>Agaricales</taxon>
        <taxon>Marasmiineae</taxon>
        <taxon>Mycenaceae</taxon>
        <taxon>Mycena</taxon>
    </lineage>
</organism>
<proteinExistence type="predicted"/>
<keyword evidence="1" id="KW-0479">Metal-binding</keyword>
<reference evidence="6" key="1">
    <citation type="submission" date="2023-03" db="EMBL/GenBank/DDBJ databases">
        <title>Massive genome expansion in bonnet fungi (Mycena s.s.) driven by repeated elements and novel gene families across ecological guilds.</title>
        <authorList>
            <consortium name="Lawrence Berkeley National Laboratory"/>
            <person name="Harder C.B."/>
            <person name="Miyauchi S."/>
            <person name="Viragh M."/>
            <person name="Kuo A."/>
            <person name="Thoen E."/>
            <person name="Andreopoulos B."/>
            <person name="Lu D."/>
            <person name="Skrede I."/>
            <person name="Drula E."/>
            <person name="Henrissat B."/>
            <person name="Morin E."/>
            <person name="Kohler A."/>
            <person name="Barry K."/>
            <person name="LaButti K."/>
            <person name="Morin E."/>
            <person name="Salamov A."/>
            <person name="Lipzen A."/>
            <person name="Mereny Z."/>
            <person name="Hegedus B."/>
            <person name="Baldrian P."/>
            <person name="Stursova M."/>
            <person name="Weitz H."/>
            <person name="Taylor A."/>
            <person name="Grigoriev I.V."/>
            <person name="Nagy L.G."/>
            <person name="Martin F."/>
            <person name="Kauserud H."/>
        </authorList>
    </citation>
    <scope>NUCLEOTIDE SEQUENCE</scope>
    <source>
        <strain evidence="6">CBHHK173m</strain>
    </source>
</reference>
<dbReference type="InterPro" id="IPR036236">
    <property type="entry name" value="Znf_C2H2_sf"/>
</dbReference>
<feature type="non-terminal residue" evidence="6">
    <location>
        <position position="1"/>
    </location>
</feature>
<dbReference type="GO" id="GO:0008270">
    <property type="term" value="F:zinc ion binding"/>
    <property type="evidence" value="ECO:0007669"/>
    <property type="project" value="UniProtKB-KW"/>
</dbReference>
<dbReference type="Pfam" id="PF00096">
    <property type="entry name" value="zf-C2H2"/>
    <property type="match status" value="1"/>
</dbReference>
<evidence type="ECO:0000256" key="3">
    <source>
        <dbReference type="ARBA" id="ARBA00022833"/>
    </source>
</evidence>
<dbReference type="EMBL" id="JARJCN010000123">
    <property type="protein sequence ID" value="KAJ7071832.1"/>
    <property type="molecule type" value="Genomic_DNA"/>
</dbReference>
<evidence type="ECO:0000256" key="1">
    <source>
        <dbReference type="ARBA" id="ARBA00022723"/>
    </source>
</evidence>
<accession>A0AAD6TSM2</accession>
<dbReference type="AlphaFoldDB" id="A0AAD6TSM2"/>
<comment type="caution">
    <text evidence="6">The sequence shown here is derived from an EMBL/GenBank/DDBJ whole genome shotgun (WGS) entry which is preliminary data.</text>
</comment>
<dbReference type="Gene3D" id="3.30.160.60">
    <property type="entry name" value="Classic Zinc Finger"/>
    <property type="match status" value="1"/>
</dbReference>
<keyword evidence="7" id="KW-1185">Reference proteome</keyword>
<dbReference type="SUPFAM" id="SSF57667">
    <property type="entry name" value="beta-beta-alpha zinc fingers"/>
    <property type="match status" value="1"/>
</dbReference>
<feature type="non-terminal residue" evidence="6">
    <location>
        <position position="52"/>
    </location>
</feature>
<dbReference type="Proteomes" id="UP001222325">
    <property type="component" value="Unassembled WGS sequence"/>
</dbReference>
<gene>
    <name evidence="6" type="ORF">B0H15DRAFT_734757</name>
</gene>
<dbReference type="PROSITE" id="PS00028">
    <property type="entry name" value="ZINC_FINGER_C2H2_1"/>
    <property type="match status" value="1"/>
</dbReference>
<dbReference type="PROSITE" id="PS50157">
    <property type="entry name" value="ZINC_FINGER_C2H2_2"/>
    <property type="match status" value="1"/>
</dbReference>
<evidence type="ECO:0000256" key="4">
    <source>
        <dbReference type="PROSITE-ProRule" id="PRU00042"/>
    </source>
</evidence>
<sequence length="52" mass="5724">KKHHVCGVCVRGFTTKGSLARHAPVHTGGRSHKCPFPGCDTKCSRHDKLQQQ</sequence>
<evidence type="ECO:0000259" key="5">
    <source>
        <dbReference type="PROSITE" id="PS50157"/>
    </source>
</evidence>
<name>A0AAD6TSM2_9AGAR</name>
<evidence type="ECO:0000313" key="6">
    <source>
        <dbReference type="EMBL" id="KAJ7071832.1"/>
    </source>
</evidence>
<protein>
    <recommendedName>
        <fullName evidence="5">C2H2-type domain-containing protein</fullName>
    </recommendedName>
</protein>
<keyword evidence="2 4" id="KW-0863">Zinc-finger</keyword>
<keyword evidence="3" id="KW-0862">Zinc</keyword>
<evidence type="ECO:0000313" key="7">
    <source>
        <dbReference type="Proteomes" id="UP001222325"/>
    </source>
</evidence>
<dbReference type="FunFam" id="3.30.160.60:FF:000446">
    <property type="entry name" value="Zinc finger protein"/>
    <property type="match status" value="1"/>
</dbReference>
<feature type="domain" description="C2H2-type" evidence="5">
    <location>
        <begin position="4"/>
        <end position="31"/>
    </location>
</feature>